<gene>
    <name evidence="7" type="ORF">ACFQ0S_01295</name>
</gene>
<dbReference type="PANTHER" id="PTHR47199">
    <property type="entry name" value="PHOTOSYSTEM II STABILITY/ASSEMBLY FACTOR HCF136, CHLOROPLASTIC"/>
    <property type="match status" value="1"/>
</dbReference>
<evidence type="ECO:0000256" key="1">
    <source>
        <dbReference type="ARBA" id="ARBA00022531"/>
    </source>
</evidence>
<evidence type="ECO:0000256" key="2">
    <source>
        <dbReference type="ARBA" id="ARBA00022729"/>
    </source>
</evidence>
<dbReference type="InterPro" id="IPR026444">
    <property type="entry name" value="Secre_tail"/>
</dbReference>
<keyword evidence="2 4" id="KW-0732">Signal</keyword>
<keyword evidence="3" id="KW-0604">Photosystem II</keyword>
<comment type="caution">
    <text evidence="7">The sequence shown here is derived from an EMBL/GenBank/DDBJ whole genome shotgun (WGS) entry which is preliminary data.</text>
</comment>
<dbReference type="Gene3D" id="2.130.10.10">
    <property type="entry name" value="YVTN repeat-like/Quinoprotein amine dehydrogenase"/>
    <property type="match status" value="2"/>
</dbReference>
<feature type="chain" id="PRO_5045064100" evidence="4">
    <location>
        <begin position="20"/>
        <end position="429"/>
    </location>
</feature>
<feature type="domain" description="Secretion system C-terminal sorting" evidence="6">
    <location>
        <begin position="354"/>
        <end position="427"/>
    </location>
</feature>
<protein>
    <submittedName>
        <fullName evidence="7">YCF48-related protein</fullName>
    </submittedName>
</protein>
<keyword evidence="1" id="KW-0602">Photosynthesis</keyword>
<evidence type="ECO:0000256" key="3">
    <source>
        <dbReference type="ARBA" id="ARBA00023276"/>
    </source>
</evidence>
<keyword evidence="8" id="KW-1185">Reference proteome</keyword>
<dbReference type="Pfam" id="PF18962">
    <property type="entry name" value="Por_Secre_tail"/>
    <property type="match status" value="1"/>
</dbReference>
<dbReference type="Proteomes" id="UP001597051">
    <property type="component" value="Unassembled WGS sequence"/>
</dbReference>
<dbReference type="InterPro" id="IPR015943">
    <property type="entry name" value="WD40/YVTN_repeat-like_dom_sf"/>
</dbReference>
<reference evidence="8" key="1">
    <citation type="journal article" date="2019" name="Int. J. Syst. Evol. Microbiol.">
        <title>The Global Catalogue of Microorganisms (GCM) 10K type strain sequencing project: providing services to taxonomists for standard genome sequencing and annotation.</title>
        <authorList>
            <consortium name="The Broad Institute Genomics Platform"/>
            <consortium name="The Broad Institute Genome Sequencing Center for Infectious Disease"/>
            <person name="Wu L."/>
            <person name="Ma J."/>
        </authorList>
    </citation>
    <scope>NUCLEOTIDE SEQUENCE [LARGE SCALE GENOMIC DNA]</scope>
    <source>
        <strain evidence="8">CECT 7649</strain>
    </source>
</reference>
<proteinExistence type="predicted"/>
<dbReference type="EMBL" id="JBHTIZ010000005">
    <property type="protein sequence ID" value="MFD0983100.1"/>
    <property type="molecule type" value="Genomic_DNA"/>
</dbReference>
<dbReference type="PANTHER" id="PTHR47199:SF2">
    <property type="entry name" value="PHOTOSYSTEM II STABILITY_ASSEMBLY FACTOR HCF136, CHLOROPLASTIC"/>
    <property type="match status" value="1"/>
</dbReference>
<dbReference type="SUPFAM" id="SSF110296">
    <property type="entry name" value="Oligoxyloglucan reducing end-specific cellobiohydrolase"/>
    <property type="match status" value="1"/>
</dbReference>
<dbReference type="NCBIfam" id="TIGR04183">
    <property type="entry name" value="Por_Secre_tail"/>
    <property type="match status" value="1"/>
</dbReference>
<dbReference type="InterPro" id="IPR028203">
    <property type="entry name" value="PSII_CF48-like_dom"/>
</dbReference>
<evidence type="ECO:0000256" key="4">
    <source>
        <dbReference type="SAM" id="SignalP"/>
    </source>
</evidence>
<feature type="domain" description="Photosynthesis system II assembly factor Ycf48/Hcf136-like" evidence="5">
    <location>
        <begin position="33"/>
        <end position="133"/>
    </location>
</feature>
<accession>A0ABW3IY98</accession>
<name>A0ABW3IY98_9FLAO</name>
<feature type="signal peptide" evidence="4">
    <location>
        <begin position="1"/>
        <end position="19"/>
    </location>
</feature>
<sequence length="429" mass="47694">MRKAFFLLLLCSISLTAQLQWRPLNSIVSNGNNQRFDDVFFLNNDLGWALNGSNAAVYKTTDGGDTWINQLSELTTALPENYYFRNIEFLNENIGFVGTLNGVFLKTVDGGTNWTKVTSFSTNPPAICGLDAVGTSTIYGCGAYFSPAYIIKSIDSGETWQYIDMSTYANALVEILFQDENVGFVAGKNDKGGVILKTTDGGMTWEEVFNTTIPGEYVWKLELLPSNSNIVFGAVESVAPLKGKLVKSTDNGISWISKELPYTSIQAVGFVNENHGWMGGYTEAVTSMPFLETIDGGNTWSEIGVGSNLNRIFIINDQLAYASGTTIYKLSDTNLATPKFSESNRKALITFVQPNPIKDKLNLTVIFDKIDHIVIELYDESGRFIKMLQKDEIKRAETMNYTFDFPYPKGVYILNLHNDTGRQSVKFVK</sequence>
<dbReference type="Pfam" id="PF14870">
    <property type="entry name" value="PSII_BNR"/>
    <property type="match status" value="1"/>
</dbReference>
<organism evidence="7 8">
    <name type="scientific">Flavobacterium myungsuense</name>
    <dbReference type="NCBI Taxonomy" id="651823"/>
    <lineage>
        <taxon>Bacteria</taxon>
        <taxon>Pseudomonadati</taxon>
        <taxon>Bacteroidota</taxon>
        <taxon>Flavobacteriia</taxon>
        <taxon>Flavobacteriales</taxon>
        <taxon>Flavobacteriaceae</taxon>
        <taxon>Flavobacterium</taxon>
    </lineage>
</organism>
<evidence type="ECO:0000313" key="8">
    <source>
        <dbReference type="Proteomes" id="UP001597051"/>
    </source>
</evidence>
<evidence type="ECO:0000259" key="5">
    <source>
        <dbReference type="Pfam" id="PF14870"/>
    </source>
</evidence>
<dbReference type="RefSeq" id="WP_379755185.1">
    <property type="nucleotide sequence ID" value="NZ_JBHSYB010000020.1"/>
</dbReference>
<evidence type="ECO:0000313" key="7">
    <source>
        <dbReference type="EMBL" id="MFD0983100.1"/>
    </source>
</evidence>
<evidence type="ECO:0000259" key="6">
    <source>
        <dbReference type="Pfam" id="PF18962"/>
    </source>
</evidence>